<dbReference type="AlphaFoldDB" id="A0AA96V0Z4"/>
<name>A0AA96V0Z4_9EURY</name>
<evidence type="ECO:0000313" key="1">
    <source>
        <dbReference type="EMBL" id="WNY24387.1"/>
    </source>
</evidence>
<dbReference type="Proteomes" id="UP001302978">
    <property type="component" value="Chromosome"/>
</dbReference>
<dbReference type="KEGG" id="mehf:MmiHf6_17180"/>
<evidence type="ECO:0000313" key="2">
    <source>
        <dbReference type="Proteomes" id="UP001302978"/>
    </source>
</evidence>
<keyword evidence="2" id="KW-1185">Reference proteome</keyword>
<sequence length="73" mass="8598">MDEYNGHIHYAVNGYKPLAWAIPLDSDDFPVKELAERDDYIKTLKAFFDKINLKTIINYGFQKNLRDLYELGK</sequence>
<dbReference type="EMBL" id="CP131059">
    <property type="protein sequence ID" value="WNY24387.1"/>
    <property type="molecule type" value="Genomic_DNA"/>
</dbReference>
<protein>
    <submittedName>
        <fullName evidence="1">Uncharacterized protein</fullName>
    </submittedName>
</protein>
<accession>A0AA96V0Z4</accession>
<reference evidence="1 2" key="1">
    <citation type="submission" date="2023-07" db="EMBL/GenBank/DDBJ databases">
        <title>Closed genoem sequence of Methanomicrococcus sp. Hf6.</title>
        <authorList>
            <person name="Poehlein A."/>
            <person name="Protasov E."/>
            <person name="Platt K."/>
            <person name="Reeh H."/>
            <person name="Daniel R."/>
            <person name="Brune A."/>
        </authorList>
    </citation>
    <scope>NUCLEOTIDE SEQUENCE [LARGE SCALE GENOMIC DNA]</scope>
    <source>
        <strain evidence="1 2">Hf6</strain>
    </source>
</reference>
<gene>
    <name evidence="1" type="ORF">MmiHf6_17180</name>
</gene>
<proteinExistence type="predicted"/>
<organism evidence="1 2">
    <name type="scientific">Methanimicrococcus hongohii</name>
    <dbReference type="NCBI Taxonomy" id="3028295"/>
    <lineage>
        <taxon>Archaea</taxon>
        <taxon>Methanobacteriati</taxon>
        <taxon>Methanobacteriota</taxon>
        <taxon>Stenosarchaea group</taxon>
        <taxon>Methanomicrobia</taxon>
        <taxon>Methanosarcinales</taxon>
        <taxon>Methanosarcinaceae</taxon>
        <taxon>Methanimicrococcus</taxon>
    </lineage>
</organism>